<dbReference type="InterPro" id="IPR044992">
    <property type="entry name" value="ChyE-like"/>
</dbReference>
<evidence type="ECO:0000256" key="1">
    <source>
        <dbReference type="ARBA" id="ARBA00011083"/>
    </source>
</evidence>
<dbReference type="PANTHER" id="PTHR42695">
    <property type="entry name" value="GLUTAMINE AMIDOTRANSFERASE YLR126C-RELATED"/>
    <property type="match status" value="1"/>
</dbReference>
<keyword evidence="3" id="KW-1185">Reference proteome</keyword>
<accession>A0A1U7ZJM4</accession>
<dbReference type="Proteomes" id="UP000189703">
    <property type="component" value="Unplaced"/>
</dbReference>
<gene>
    <name evidence="4" type="primary">LOC104590921</name>
</gene>
<organism evidence="3 4">
    <name type="scientific">Nelumbo nucifera</name>
    <name type="common">Sacred lotus</name>
    <dbReference type="NCBI Taxonomy" id="4432"/>
    <lineage>
        <taxon>Eukaryota</taxon>
        <taxon>Viridiplantae</taxon>
        <taxon>Streptophyta</taxon>
        <taxon>Embryophyta</taxon>
        <taxon>Tracheophyta</taxon>
        <taxon>Spermatophyta</taxon>
        <taxon>Magnoliopsida</taxon>
        <taxon>Proteales</taxon>
        <taxon>Nelumbonaceae</taxon>
        <taxon>Nelumbo</taxon>
    </lineage>
</organism>
<dbReference type="KEGG" id="nnu:104590921"/>
<comment type="similarity">
    <text evidence="1">Belongs to the peptidase C26 family.</text>
</comment>
<evidence type="ECO:0000313" key="4">
    <source>
        <dbReference type="RefSeq" id="XP_010247997.1"/>
    </source>
</evidence>
<dbReference type="PROSITE" id="PS51273">
    <property type="entry name" value="GATASE_TYPE_1"/>
    <property type="match status" value="1"/>
</dbReference>
<dbReference type="Pfam" id="PF00117">
    <property type="entry name" value="GATase"/>
    <property type="match status" value="1"/>
</dbReference>
<dbReference type="GeneID" id="104590921"/>
<dbReference type="RefSeq" id="XP_010247997.1">
    <property type="nucleotide sequence ID" value="XM_010249695.2"/>
</dbReference>
<dbReference type="InterPro" id="IPR029062">
    <property type="entry name" value="Class_I_gatase-like"/>
</dbReference>
<dbReference type="InterPro" id="IPR017926">
    <property type="entry name" value="GATASE"/>
</dbReference>
<evidence type="ECO:0000313" key="3">
    <source>
        <dbReference type="Proteomes" id="UP000189703"/>
    </source>
</evidence>
<protein>
    <submittedName>
        <fullName evidence="4">Gamma-glutamyl peptidase 4-like</fullName>
    </submittedName>
</protein>
<dbReference type="AlphaFoldDB" id="A0A1U7ZJM4"/>
<dbReference type="STRING" id="4432.A0A1U7ZJM4"/>
<evidence type="ECO:0000259" key="2">
    <source>
        <dbReference type="Pfam" id="PF00117"/>
    </source>
</evidence>
<sequence length="269" mass="30800">METVRVLGYSFPPKITYFPVPNEQISSHRQLIRCNSSTPSTVKGAIKGHERMSGQRRFAVLRTGHATEYTERIYGGYGKMLECLLRDGDDERWDIFNVIDDDFSFETNIDSYDGFVITGSSADAHANDVPWIIYLCDILKLLHSNKKKLLGICFGHQVLARALGGKTGRASVGWELGIKSICVEQKMVTQLYGLEMKSRLNVIESHRDQDQCTRTMKGRGVDLDGCLLLSLRRHQLHLFHLIYFPALSSKFVCRNNEWHLWKMPWPPFC</sequence>
<proteinExistence type="inferred from homology"/>
<dbReference type="Gene3D" id="3.40.50.880">
    <property type="match status" value="1"/>
</dbReference>
<name>A0A1U7ZJM4_NELNU</name>
<dbReference type="SUPFAM" id="SSF52317">
    <property type="entry name" value="Class I glutamine amidotransferase-like"/>
    <property type="match status" value="1"/>
</dbReference>
<dbReference type="eggNOG" id="KOG3179">
    <property type="taxonomic scope" value="Eukaryota"/>
</dbReference>
<dbReference type="OrthoDB" id="92161at2759"/>
<dbReference type="PANTHER" id="PTHR42695:SF5">
    <property type="entry name" value="GLUTAMINE AMIDOTRANSFERASE YLR126C-RELATED"/>
    <property type="match status" value="1"/>
</dbReference>
<feature type="domain" description="Glutamine amidotransferase" evidence="2">
    <location>
        <begin position="103"/>
        <end position="206"/>
    </location>
</feature>
<dbReference type="CDD" id="cd01741">
    <property type="entry name" value="GATase1_1"/>
    <property type="match status" value="1"/>
</dbReference>
<reference evidence="4" key="1">
    <citation type="submission" date="2025-08" db="UniProtKB">
        <authorList>
            <consortium name="RefSeq"/>
        </authorList>
    </citation>
    <scope>IDENTIFICATION</scope>
</reference>
<dbReference type="GO" id="GO:0005829">
    <property type="term" value="C:cytosol"/>
    <property type="evidence" value="ECO:0000318"/>
    <property type="project" value="GO_Central"/>
</dbReference>